<evidence type="ECO:0008006" key="12">
    <source>
        <dbReference type="Google" id="ProtNLM"/>
    </source>
</evidence>
<feature type="repeat" description="Pumilio" evidence="5">
    <location>
        <begin position="490"/>
        <end position="526"/>
    </location>
</feature>
<dbReference type="PROSITE" id="PS50303">
    <property type="entry name" value="PUM_HD"/>
    <property type="match status" value="1"/>
</dbReference>
<dbReference type="Gene3D" id="1.25.10.10">
    <property type="entry name" value="Leucine-rich Repeat Variant"/>
    <property type="match status" value="1"/>
</dbReference>
<dbReference type="GO" id="GO:0008270">
    <property type="term" value="F:zinc ion binding"/>
    <property type="evidence" value="ECO:0007669"/>
    <property type="project" value="UniProtKB-KW"/>
</dbReference>
<feature type="domain" description="C3H1-type" evidence="8">
    <location>
        <begin position="279"/>
        <end position="302"/>
    </location>
</feature>
<dbReference type="Gene3D" id="6.10.250.3220">
    <property type="match status" value="1"/>
</dbReference>
<dbReference type="AlphaFoldDB" id="A0A0B7N0A9"/>
<dbReference type="STRING" id="35722.A0A0B7N0A9"/>
<keyword evidence="11" id="KW-1185">Reference proteome</keyword>
<sequence length="816" mass="92218">MTIEKQQQNSTVSGLNPFDFYNEENQLSSRSVPGSRRNSNDEKSLFPPHNLNDAPVDFMMKPPPRSFSIDVGSIHHNTNDYSSILFSNENDSSAAPSFQPNVYLQQRYSNSNNNNSSGSSYNNKTNTANYGLQFNSPVSELDLDSTLRRNSTRSVESLRSKSWAQFLENNNHSSSNAQHCYSQQQQQQQERGNPLDMNTHDVQAAFYGQPARRFSHGWASSNVNRMQDKKYDHFSVNDMKASSLSASYSYSDLHTGVLGPHRINEYSGTSANAVVPDNICQQFTQYGYCNLKEQCPYSHVPSIFLQQNNLLLNDHIAAAAASIMAYSTSNTATITTSPTSNAAHFFANQHPQLRYSSSESTVNVNMDSFYSNATNLPVFNVKPLPQLIDNHHQQQQRRTSGSTNTDPELNKYTGASLEEFEGNLFELCKDQNGCRFLQTKLEESSMNVTLIYEEIHTHFVDLMTDPFGNYLCQKLLERCDDAQRTSIVDVIAPEFLKICLSMHGTRAVQKLIEFLSTKRQIQAVITALKPNVVALIKDLNGNHVIQKCLHKLSSEHNQFIYDTVSEHCIQVASHKHGCCVYQRCIDYAVESQKVKLKKIQLVNVITQHALPLVQDPFGNYVVQYVLGLEDATYYDNLIRRFIEPIRELSLQKFSSNVIEKCIRVAGKETRRLLIAGIIDHPNMERFLRDSYANYVIQTCLDCAEEDQRIKFVECIRPLLPSIRNTPYGKRIYSKIHRDINNGTRSIALSSSTTRHLHYPHYQRSMLDDSSTTNSTNLINEMNSLRLNLISASPSTSNTATTTADNSKTASTATAYL</sequence>
<evidence type="ECO:0000256" key="4">
    <source>
        <dbReference type="ARBA" id="ARBA00022833"/>
    </source>
</evidence>
<feature type="compositionally biased region" description="Polar residues" evidence="7">
    <location>
        <begin position="396"/>
        <end position="407"/>
    </location>
</feature>
<dbReference type="Pfam" id="PF00806">
    <property type="entry name" value="PUF"/>
    <property type="match status" value="1"/>
</dbReference>
<dbReference type="Pfam" id="PF22493">
    <property type="entry name" value="PUF_NOP9"/>
    <property type="match status" value="1"/>
</dbReference>
<evidence type="ECO:0000256" key="1">
    <source>
        <dbReference type="ARBA" id="ARBA00022723"/>
    </source>
</evidence>
<dbReference type="GO" id="GO:0003729">
    <property type="term" value="F:mRNA binding"/>
    <property type="evidence" value="ECO:0007669"/>
    <property type="project" value="TreeGrafter"/>
</dbReference>
<evidence type="ECO:0000259" key="9">
    <source>
        <dbReference type="PROSITE" id="PS50303"/>
    </source>
</evidence>
<dbReference type="PANTHER" id="PTHR12537">
    <property type="entry name" value="RNA BINDING PROTEIN PUMILIO-RELATED"/>
    <property type="match status" value="1"/>
</dbReference>
<dbReference type="FunFam" id="1.25.10.10:FF:000237">
    <property type="entry name" value="Pumilio homolog 9"/>
    <property type="match status" value="1"/>
</dbReference>
<dbReference type="SMART" id="SM00025">
    <property type="entry name" value="Pumilio"/>
    <property type="match status" value="8"/>
</dbReference>
<dbReference type="EMBL" id="LN725407">
    <property type="protein sequence ID" value="CEP10847.1"/>
    <property type="molecule type" value="Genomic_DNA"/>
</dbReference>
<dbReference type="InterPro" id="IPR000571">
    <property type="entry name" value="Znf_CCCH"/>
</dbReference>
<evidence type="ECO:0000256" key="3">
    <source>
        <dbReference type="ARBA" id="ARBA00022771"/>
    </source>
</evidence>
<dbReference type="Proteomes" id="UP000054107">
    <property type="component" value="Unassembled WGS sequence"/>
</dbReference>
<evidence type="ECO:0000259" key="8">
    <source>
        <dbReference type="PROSITE" id="PS50103"/>
    </source>
</evidence>
<dbReference type="PANTHER" id="PTHR12537:SF13">
    <property type="entry name" value="PUMILIO HOMOLOGY DOMAIN FAMILY MEMBER 4"/>
    <property type="match status" value="1"/>
</dbReference>
<feature type="repeat" description="Pumilio" evidence="5">
    <location>
        <begin position="527"/>
        <end position="562"/>
    </location>
</feature>
<dbReference type="InterPro" id="IPR011989">
    <property type="entry name" value="ARM-like"/>
</dbReference>
<organism evidence="10 11">
    <name type="scientific">Parasitella parasitica</name>
    <dbReference type="NCBI Taxonomy" id="35722"/>
    <lineage>
        <taxon>Eukaryota</taxon>
        <taxon>Fungi</taxon>
        <taxon>Fungi incertae sedis</taxon>
        <taxon>Mucoromycota</taxon>
        <taxon>Mucoromycotina</taxon>
        <taxon>Mucoromycetes</taxon>
        <taxon>Mucorales</taxon>
        <taxon>Mucorineae</taxon>
        <taxon>Mucoraceae</taxon>
        <taxon>Parasitella</taxon>
    </lineage>
</organism>
<accession>A0A0B7N0A9</accession>
<evidence type="ECO:0000256" key="6">
    <source>
        <dbReference type="PROSITE-ProRule" id="PRU00723"/>
    </source>
</evidence>
<keyword evidence="3 6" id="KW-0863">Zinc-finger</keyword>
<dbReference type="PROSITE" id="PS50103">
    <property type="entry name" value="ZF_C3H1"/>
    <property type="match status" value="1"/>
</dbReference>
<dbReference type="CDD" id="cd07920">
    <property type="entry name" value="Pumilio"/>
    <property type="match status" value="1"/>
</dbReference>
<feature type="repeat" description="Pumilio" evidence="5">
    <location>
        <begin position="454"/>
        <end position="489"/>
    </location>
</feature>
<feature type="region of interest" description="Disordered" evidence="7">
    <location>
        <begin position="26"/>
        <end position="59"/>
    </location>
</feature>
<keyword evidence="4 6" id="KW-0862">Zinc</keyword>
<dbReference type="InterPro" id="IPR036855">
    <property type="entry name" value="Znf_CCCH_sf"/>
</dbReference>
<feature type="compositionally biased region" description="Low complexity" evidence="7">
    <location>
        <begin position="108"/>
        <end position="123"/>
    </location>
</feature>
<dbReference type="InterPro" id="IPR001313">
    <property type="entry name" value="Pumilio_RNA-bd_rpt"/>
</dbReference>
<feature type="region of interest" description="Disordered" evidence="7">
    <location>
        <begin position="390"/>
        <end position="410"/>
    </location>
</feature>
<protein>
    <recommendedName>
        <fullName evidence="12">C3H1-type domain-containing protein</fullName>
    </recommendedName>
</protein>
<dbReference type="GO" id="GO:0005737">
    <property type="term" value="C:cytoplasm"/>
    <property type="evidence" value="ECO:0007669"/>
    <property type="project" value="TreeGrafter"/>
</dbReference>
<dbReference type="SUPFAM" id="SSF90229">
    <property type="entry name" value="CCCH zinc finger"/>
    <property type="match status" value="1"/>
</dbReference>
<reference evidence="10 11" key="1">
    <citation type="submission" date="2014-09" db="EMBL/GenBank/DDBJ databases">
        <authorList>
            <person name="Ellenberger Sabrina"/>
        </authorList>
    </citation>
    <scope>NUCLEOTIDE SEQUENCE [LARGE SCALE GENOMIC DNA]</scope>
    <source>
        <strain evidence="10 11">CBS 412.66</strain>
    </source>
</reference>
<feature type="region of interest" description="Disordered" evidence="7">
    <location>
        <begin position="793"/>
        <end position="816"/>
    </location>
</feature>
<feature type="region of interest" description="Disordered" evidence="7">
    <location>
        <begin position="174"/>
        <end position="195"/>
    </location>
</feature>
<evidence type="ECO:0000313" key="10">
    <source>
        <dbReference type="EMBL" id="CEP10847.1"/>
    </source>
</evidence>
<dbReference type="SUPFAM" id="SSF48371">
    <property type="entry name" value="ARM repeat"/>
    <property type="match status" value="1"/>
</dbReference>
<feature type="region of interest" description="Disordered" evidence="7">
    <location>
        <begin position="108"/>
        <end position="132"/>
    </location>
</feature>
<name>A0A0B7N0A9_9FUNG</name>
<keyword evidence="1 6" id="KW-0479">Metal-binding</keyword>
<feature type="repeat" description="Pumilio" evidence="5">
    <location>
        <begin position="640"/>
        <end position="675"/>
    </location>
</feature>
<evidence type="ECO:0000313" key="11">
    <source>
        <dbReference type="Proteomes" id="UP000054107"/>
    </source>
</evidence>
<keyword evidence="2" id="KW-0677">Repeat</keyword>
<feature type="repeat" description="Pumilio" evidence="5">
    <location>
        <begin position="603"/>
        <end position="639"/>
    </location>
</feature>
<feature type="repeat" description="Pumilio" evidence="5">
    <location>
        <begin position="676"/>
        <end position="713"/>
    </location>
</feature>
<dbReference type="InterPro" id="IPR016024">
    <property type="entry name" value="ARM-type_fold"/>
</dbReference>
<feature type="repeat" description="Pumilio" evidence="5">
    <location>
        <begin position="563"/>
        <end position="598"/>
    </location>
</feature>
<dbReference type="GO" id="GO:0010608">
    <property type="term" value="P:post-transcriptional regulation of gene expression"/>
    <property type="evidence" value="ECO:0007669"/>
    <property type="project" value="TreeGrafter"/>
</dbReference>
<dbReference type="OrthoDB" id="668540at2759"/>
<evidence type="ECO:0000256" key="2">
    <source>
        <dbReference type="ARBA" id="ARBA00022737"/>
    </source>
</evidence>
<proteinExistence type="predicted"/>
<evidence type="ECO:0000256" key="7">
    <source>
        <dbReference type="SAM" id="MobiDB-lite"/>
    </source>
</evidence>
<feature type="zinc finger region" description="C3H1-type" evidence="6">
    <location>
        <begin position="279"/>
        <end position="302"/>
    </location>
</feature>
<dbReference type="InterPro" id="IPR033133">
    <property type="entry name" value="PUM-HD"/>
</dbReference>
<gene>
    <name evidence="10" type="primary">PARPA_04635.1 scaffold 14707</name>
</gene>
<feature type="domain" description="PUM-HD" evidence="9">
    <location>
        <begin position="397"/>
        <end position="739"/>
    </location>
</feature>
<evidence type="ECO:0000256" key="5">
    <source>
        <dbReference type="PROSITE-ProRule" id="PRU00317"/>
    </source>
</evidence>
<dbReference type="InterPro" id="IPR033712">
    <property type="entry name" value="Pumilio_RNA-bd"/>
</dbReference>
<dbReference type="PROSITE" id="PS50302">
    <property type="entry name" value="PUM"/>
    <property type="match status" value="7"/>
</dbReference>